<organism evidence="2 3">
    <name type="scientific">Halosimplex rubrum</name>
    <dbReference type="NCBI Taxonomy" id="869889"/>
    <lineage>
        <taxon>Archaea</taxon>
        <taxon>Methanobacteriati</taxon>
        <taxon>Methanobacteriota</taxon>
        <taxon>Stenosarchaea group</taxon>
        <taxon>Halobacteria</taxon>
        <taxon>Halobacteriales</taxon>
        <taxon>Haloarculaceae</taxon>
        <taxon>Halosimplex</taxon>
    </lineage>
</organism>
<dbReference type="EMBL" id="CP058910">
    <property type="protein sequence ID" value="QLH79691.1"/>
    <property type="molecule type" value="Genomic_DNA"/>
</dbReference>
<gene>
    <name evidence="2" type="ORF">HZS55_21400</name>
</gene>
<feature type="region of interest" description="Disordered" evidence="1">
    <location>
        <begin position="1"/>
        <end position="42"/>
    </location>
</feature>
<dbReference type="OrthoDB" id="265713at2157"/>
<dbReference type="GeneID" id="56080477"/>
<evidence type="ECO:0000313" key="2">
    <source>
        <dbReference type="EMBL" id="QLH79691.1"/>
    </source>
</evidence>
<feature type="region of interest" description="Disordered" evidence="1">
    <location>
        <begin position="68"/>
        <end position="97"/>
    </location>
</feature>
<dbReference type="AlphaFoldDB" id="A0A7D5T0N9"/>
<reference evidence="2 3" key="1">
    <citation type="submission" date="2020-07" db="EMBL/GenBank/DDBJ databases">
        <title>Halosimplex pelagicum sp. nov. and Halosimplex rubrum sp. nov., isolated from salted brown alga Laminaria, and emended description of the genus Halosimplex.</title>
        <authorList>
            <person name="Cui H."/>
        </authorList>
    </citation>
    <scope>NUCLEOTIDE SEQUENCE [LARGE SCALE GENOMIC DNA]</scope>
    <source>
        <strain evidence="2 3">R27</strain>
    </source>
</reference>
<name>A0A7D5T0N9_9EURY</name>
<proteinExistence type="predicted"/>
<protein>
    <submittedName>
        <fullName evidence="2">Uncharacterized protein</fullName>
    </submittedName>
</protein>
<feature type="region of interest" description="Disordered" evidence="1">
    <location>
        <begin position="303"/>
        <end position="326"/>
    </location>
</feature>
<evidence type="ECO:0000256" key="1">
    <source>
        <dbReference type="SAM" id="MobiDB-lite"/>
    </source>
</evidence>
<dbReference type="Proteomes" id="UP000509667">
    <property type="component" value="Chromosome"/>
</dbReference>
<evidence type="ECO:0000313" key="3">
    <source>
        <dbReference type="Proteomes" id="UP000509667"/>
    </source>
</evidence>
<accession>A0A7D5T0N9</accession>
<keyword evidence="3" id="KW-1185">Reference proteome</keyword>
<sequence>MTDERATGERPAAGTDWRTASPDARLTDANAAESPRETTAADAQAGANFVVFELGWLPDDCAVAETTIRPEQPPGRPEGLDAADIGQTPHSGGNPSAVRTLVEGESRALRIKQFCYDWAPPAASVAPLWGTEDPTPVEAGDAVGFLGTDYKGNRGACVQRARTQVEVSVLEGAFDDGELEGLLDGLAPAAGSDPGADGSSAVPPVRQVPFHRLNYWARYRCEAVGVPHGLWAHGIARPYDESVPCSPVALGDADPRLLTPDDDAVGAAYALDSAVTFPESRAIEAVYRHTGNGSDHLWVTAAAPDSDLGPDVPPEPADQPAETRETVELRDERVHYAALTEEFGAWEAVWTEGGVTYAVVAGASRHLDGEAFRRLVEGLAPA</sequence>
<dbReference type="KEGG" id="hrr:HZS55_21400"/>
<dbReference type="RefSeq" id="WP_179909555.1">
    <property type="nucleotide sequence ID" value="NZ_CP058910.1"/>
</dbReference>